<evidence type="ECO:0000256" key="6">
    <source>
        <dbReference type="RuleBase" id="RU000507"/>
    </source>
</evidence>
<evidence type="ECO:0000256" key="3">
    <source>
        <dbReference type="ARBA" id="ARBA00047549"/>
    </source>
</evidence>
<dbReference type="STRING" id="29655.A0A0K9Q1U6"/>
<dbReference type="EMBL" id="LFYR01000192">
    <property type="protein sequence ID" value="KMZ75261.1"/>
    <property type="molecule type" value="Genomic_DNA"/>
</dbReference>
<evidence type="ECO:0000256" key="5">
    <source>
        <dbReference type="ARBA" id="ARBA00054064"/>
    </source>
</evidence>
<dbReference type="GO" id="GO:0016784">
    <property type="term" value="F:3-mercaptopyruvate sulfurtransferase activity"/>
    <property type="evidence" value="ECO:0000318"/>
    <property type="project" value="GO_Central"/>
</dbReference>
<dbReference type="CDD" id="cd01448">
    <property type="entry name" value="TST_Repeat_1"/>
    <property type="match status" value="1"/>
</dbReference>
<keyword evidence="9" id="KW-1185">Reference proteome</keyword>
<dbReference type="PANTHER" id="PTHR11364">
    <property type="entry name" value="THIOSULFATE SULFERTANSFERASE"/>
    <property type="match status" value="1"/>
</dbReference>
<dbReference type="GO" id="GO:0009793">
    <property type="term" value="P:embryo development ending in seed dormancy"/>
    <property type="evidence" value="ECO:0007669"/>
    <property type="project" value="UniProtKB-ARBA"/>
</dbReference>
<dbReference type="InterPro" id="IPR001307">
    <property type="entry name" value="Thiosulphate_STrfase_CS"/>
</dbReference>
<dbReference type="SMART" id="SM00450">
    <property type="entry name" value="RHOD"/>
    <property type="match status" value="2"/>
</dbReference>
<organism evidence="8 9">
    <name type="scientific">Zostera marina</name>
    <name type="common">Eelgrass</name>
    <dbReference type="NCBI Taxonomy" id="29655"/>
    <lineage>
        <taxon>Eukaryota</taxon>
        <taxon>Viridiplantae</taxon>
        <taxon>Streptophyta</taxon>
        <taxon>Embryophyta</taxon>
        <taxon>Tracheophyta</taxon>
        <taxon>Spermatophyta</taxon>
        <taxon>Magnoliopsida</taxon>
        <taxon>Liliopsida</taxon>
        <taxon>Zosteraceae</taxon>
        <taxon>Zostera</taxon>
    </lineage>
</organism>
<dbReference type="FunFam" id="3.40.250.10:FF:000001">
    <property type="entry name" value="Sulfurtransferase"/>
    <property type="match status" value="1"/>
</dbReference>
<proteinExistence type="predicted"/>
<protein>
    <recommendedName>
        <fullName evidence="6">Sulfurtransferase</fullName>
    </recommendedName>
</protein>
<dbReference type="OMA" id="WIEYSHA"/>
<dbReference type="PANTHER" id="PTHR11364:SF27">
    <property type="entry name" value="SULFURTRANSFERASE"/>
    <property type="match status" value="1"/>
</dbReference>
<gene>
    <name evidence="8" type="ORF">ZOSMA_117G00800</name>
</gene>
<comment type="catalytic activity">
    <reaction evidence="3">
        <text>thiosulfate + hydrogen cyanide = thiocyanate + sulfite + 2 H(+)</text>
        <dbReference type="Rhea" id="RHEA:16881"/>
        <dbReference type="ChEBI" id="CHEBI:15378"/>
        <dbReference type="ChEBI" id="CHEBI:17359"/>
        <dbReference type="ChEBI" id="CHEBI:18022"/>
        <dbReference type="ChEBI" id="CHEBI:18407"/>
        <dbReference type="ChEBI" id="CHEBI:33542"/>
        <dbReference type="EC" id="2.8.1.1"/>
    </reaction>
</comment>
<reference evidence="9" key="1">
    <citation type="journal article" date="2016" name="Nature">
        <title>The genome of the seagrass Zostera marina reveals angiosperm adaptation to the sea.</title>
        <authorList>
            <person name="Olsen J.L."/>
            <person name="Rouze P."/>
            <person name="Verhelst B."/>
            <person name="Lin Y.-C."/>
            <person name="Bayer T."/>
            <person name="Collen J."/>
            <person name="Dattolo E."/>
            <person name="De Paoli E."/>
            <person name="Dittami S."/>
            <person name="Maumus F."/>
            <person name="Michel G."/>
            <person name="Kersting A."/>
            <person name="Lauritano C."/>
            <person name="Lohaus R."/>
            <person name="Toepel M."/>
            <person name="Tonon T."/>
            <person name="Vanneste K."/>
            <person name="Amirebrahimi M."/>
            <person name="Brakel J."/>
            <person name="Bostroem C."/>
            <person name="Chovatia M."/>
            <person name="Grimwood J."/>
            <person name="Jenkins J.W."/>
            <person name="Jueterbock A."/>
            <person name="Mraz A."/>
            <person name="Stam W.T."/>
            <person name="Tice H."/>
            <person name="Bornberg-Bauer E."/>
            <person name="Green P.J."/>
            <person name="Pearson G.A."/>
            <person name="Procaccini G."/>
            <person name="Duarte C.M."/>
            <person name="Schmutz J."/>
            <person name="Reusch T.B.H."/>
            <person name="Van de Peer Y."/>
        </authorList>
    </citation>
    <scope>NUCLEOTIDE SEQUENCE [LARGE SCALE GENOMIC DNA]</scope>
    <source>
        <strain evidence="9">cv. Finnish</strain>
    </source>
</reference>
<dbReference type="PROSITE" id="PS50206">
    <property type="entry name" value="RHODANESE_3"/>
    <property type="match status" value="2"/>
</dbReference>
<dbReference type="PROSITE" id="PS00683">
    <property type="entry name" value="RHODANESE_2"/>
    <property type="match status" value="1"/>
</dbReference>
<comment type="function">
    <text evidence="5">Catalyzes the transfer of a sulfur ion from a donor to cyanide or to other thiol compounds. Substrate preference is 3-mercaptopyruvate &gt; thiosulfate. Involved in embryo and seed development.</text>
</comment>
<dbReference type="FunFam" id="3.40.250.10:FF:000019">
    <property type="entry name" value="Sulfurtransferase"/>
    <property type="match status" value="1"/>
</dbReference>
<dbReference type="Proteomes" id="UP000036987">
    <property type="component" value="Unassembled WGS sequence"/>
</dbReference>
<dbReference type="Pfam" id="PF00581">
    <property type="entry name" value="Rhodanese"/>
    <property type="match status" value="2"/>
</dbReference>
<dbReference type="InterPro" id="IPR036873">
    <property type="entry name" value="Rhodanese-like_dom_sf"/>
</dbReference>
<dbReference type="OrthoDB" id="270167at2759"/>
<sequence length="309" mass="34635">MSSFSEAVSEIIVAKDPMVSVEWLHKNLRNPNIKILDASWYMPHEQRNPLKEYQDAHIPGALFFDIEGIKDINSTLPHMLPSEEAFCAAVSALGIRNNDALLVYDGKGLYSAARVWWMFQIFGHDKIWVIDGGFPRWRALGFNVESASKDVSLNINGPNDAVKRVYQGVGANQSMFKVKFLPNLVWNIEQIEKNIKDPKYQHVDARPKARFDGVAPEPRKGIKSGHIDGSKCIPYSEVLDGSQMLLPSSDLAKRFESEDVSLDRPIILSCGTGVTACIVGLGLHRLGKYDVPIFDGSWTEWALKYDLTE</sequence>
<evidence type="ECO:0000256" key="4">
    <source>
        <dbReference type="ARBA" id="ARBA00050501"/>
    </source>
</evidence>
<keyword evidence="2" id="KW-0677">Repeat</keyword>
<evidence type="ECO:0000256" key="2">
    <source>
        <dbReference type="ARBA" id="ARBA00022737"/>
    </source>
</evidence>
<name>A0A0K9Q1U6_ZOSMR</name>
<accession>A0A0K9Q1U6</accession>
<comment type="catalytic activity">
    <reaction evidence="4">
        <text>2-oxo-3-sulfanylpropanoate + [thioredoxin]-dithiol = [thioredoxin]-disulfide + hydrogen sulfide + pyruvate + H(+)</text>
        <dbReference type="Rhea" id="RHEA:21740"/>
        <dbReference type="Rhea" id="RHEA-COMP:10698"/>
        <dbReference type="Rhea" id="RHEA-COMP:10700"/>
        <dbReference type="ChEBI" id="CHEBI:15361"/>
        <dbReference type="ChEBI" id="CHEBI:15378"/>
        <dbReference type="ChEBI" id="CHEBI:29919"/>
        <dbReference type="ChEBI" id="CHEBI:29950"/>
        <dbReference type="ChEBI" id="CHEBI:50058"/>
        <dbReference type="ChEBI" id="CHEBI:57678"/>
        <dbReference type="EC" id="2.8.1.2"/>
    </reaction>
</comment>
<dbReference type="Gene3D" id="3.40.250.10">
    <property type="entry name" value="Rhodanese-like domain"/>
    <property type="match status" value="2"/>
</dbReference>
<dbReference type="PROSITE" id="PS00380">
    <property type="entry name" value="RHODANESE_1"/>
    <property type="match status" value="1"/>
</dbReference>
<dbReference type="InterPro" id="IPR001763">
    <property type="entry name" value="Rhodanese-like_dom"/>
</dbReference>
<dbReference type="GO" id="GO:0005739">
    <property type="term" value="C:mitochondrion"/>
    <property type="evidence" value="ECO:0000318"/>
    <property type="project" value="GO_Central"/>
</dbReference>
<evidence type="ECO:0000313" key="9">
    <source>
        <dbReference type="Proteomes" id="UP000036987"/>
    </source>
</evidence>
<feature type="domain" description="Rhodanese" evidence="7">
    <location>
        <begin position="196"/>
        <end position="309"/>
    </location>
</feature>
<dbReference type="GO" id="GO:0004792">
    <property type="term" value="F:thiosulfate-cyanide sulfurtransferase activity"/>
    <property type="evidence" value="ECO:0000318"/>
    <property type="project" value="GO_Central"/>
</dbReference>
<evidence type="ECO:0000313" key="8">
    <source>
        <dbReference type="EMBL" id="KMZ75261.1"/>
    </source>
</evidence>
<dbReference type="InterPro" id="IPR045078">
    <property type="entry name" value="TST/MPST-like"/>
</dbReference>
<comment type="caution">
    <text evidence="8">The sequence shown here is derived from an EMBL/GenBank/DDBJ whole genome shotgun (WGS) entry which is preliminary data.</text>
</comment>
<keyword evidence="1 6" id="KW-0808">Transferase</keyword>
<evidence type="ECO:0000259" key="7">
    <source>
        <dbReference type="PROSITE" id="PS50206"/>
    </source>
</evidence>
<dbReference type="AlphaFoldDB" id="A0A0K9Q1U6"/>
<dbReference type="SUPFAM" id="SSF52821">
    <property type="entry name" value="Rhodanese/Cell cycle control phosphatase"/>
    <property type="match status" value="2"/>
</dbReference>
<feature type="domain" description="Rhodanese" evidence="7">
    <location>
        <begin position="29"/>
        <end position="146"/>
    </location>
</feature>
<dbReference type="CDD" id="cd01449">
    <property type="entry name" value="TST_Repeat_2"/>
    <property type="match status" value="1"/>
</dbReference>
<evidence type="ECO:0000256" key="1">
    <source>
        <dbReference type="ARBA" id="ARBA00022679"/>
    </source>
</evidence>